<evidence type="ECO:0000259" key="9">
    <source>
        <dbReference type="PROSITE" id="PS50157"/>
    </source>
</evidence>
<keyword evidence="6" id="KW-0539">Nucleus</keyword>
<evidence type="ECO:0000256" key="4">
    <source>
        <dbReference type="ARBA" id="ARBA00022771"/>
    </source>
</evidence>
<dbReference type="SMART" id="SM00355">
    <property type="entry name" value="ZnF_C2H2"/>
    <property type="match status" value="4"/>
</dbReference>
<sequence>MEQIINTNELQGVQFIKQEIDVKIEELEIEEQENAVQIEEQEIAVKIEEQEFAVKIEEQEFAVKIEEQEMLGKGHTGFNVESSNQMEDKEIRDQTDICNKKEDITNKYYFLGNKELMQDKTISKVFPYDDSLKKDKTIIKCTEKVAQQTESNKILQVGKQGCNKKQHSCYECGAIYQCLYRLKIHIRTHTGEKPYSCKECGKCFTNSDNLRRHTRIHTGERPYSCKICGKSFNLAGYLKIHNRTHTGEKLYSCDVCNRRFTQATALKAHERTHTGVKAY</sequence>
<feature type="domain" description="C2H2-type" evidence="9">
    <location>
        <begin position="251"/>
        <end position="278"/>
    </location>
</feature>
<dbReference type="GO" id="GO:0006355">
    <property type="term" value="P:regulation of DNA-templated transcription"/>
    <property type="evidence" value="ECO:0007669"/>
    <property type="project" value="UniProtKB-ARBA"/>
</dbReference>
<reference evidence="10 11" key="1">
    <citation type="submission" date="2017-07" db="EMBL/GenBank/DDBJ databases">
        <authorList>
            <person name="Talla V."/>
            <person name="Backstrom N."/>
        </authorList>
    </citation>
    <scope>NUCLEOTIDE SEQUENCE [LARGE SCALE GENOMIC DNA]</scope>
</reference>
<keyword evidence="5" id="KW-0862">Zinc</keyword>
<dbReference type="InterPro" id="IPR036236">
    <property type="entry name" value="Znf_C2H2_sf"/>
</dbReference>
<dbReference type="SUPFAM" id="SSF57667">
    <property type="entry name" value="beta-beta-alpha zinc fingers"/>
    <property type="match status" value="2"/>
</dbReference>
<evidence type="ECO:0000256" key="7">
    <source>
        <dbReference type="PROSITE-ProRule" id="PRU00042"/>
    </source>
</evidence>
<evidence type="ECO:0000313" key="10">
    <source>
        <dbReference type="EMBL" id="VVD04319.1"/>
    </source>
</evidence>
<evidence type="ECO:0000256" key="1">
    <source>
        <dbReference type="ARBA" id="ARBA00004123"/>
    </source>
</evidence>
<dbReference type="AlphaFoldDB" id="A0A5E4R4N8"/>
<dbReference type="PROSITE" id="PS00028">
    <property type="entry name" value="ZINC_FINGER_C2H2_1"/>
    <property type="match status" value="4"/>
</dbReference>
<dbReference type="Proteomes" id="UP000324832">
    <property type="component" value="Unassembled WGS sequence"/>
</dbReference>
<keyword evidence="11" id="KW-1185">Reference proteome</keyword>
<dbReference type="PROSITE" id="PS50157">
    <property type="entry name" value="ZINC_FINGER_C2H2_2"/>
    <property type="match status" value="4"/>
</dbReference>
<keyword evidence="2" id="KW-0479">Metal-binding</keyword>
<dbReference type="FunFam" id="3.30.160.60:FF:000446">
    <property type="entry name" value="Zinc finger protein"/>
    <property type="match status" value="1"/>
</dbReference>
<proteinExistence type="predicted"/>
<accession>A0A5E4R4N8</accession>
<evidence type="ECO:0000256" key="3">
    <source>
        <dbReference type="ARBA" id="ARBA00022737"/>
    </source>
</evidence>
<organism evidence="10 11">
    <name type="scientific">Leptidea sinapis</name>
    <dbReference type="NCBI Taxonomy" id="189913"/>
    <lineage>
        <taxon>Eukaryota</taxon>
        <taxon>Metazoa</taxon>
        <taxon>Ecdysozoa</taxon>
        <taxon>Arthropoda</taxon>
        <taxon>Hexapoda</taxon>
        <taxon>Insecta</taxon>
        <taxon>Pterygota</taxon>
        <taxon>Neoptera</taxon>
        <taxon>Endopterygota</taxon>
        <taxon>Lepidoptera</taxon>
        <taxon>Glossata</taxon>
        <taxon>Ditrysia</taxon>
        <taxon>Papilionoidea</taxon>
        <taxon>Pieridae</taxon>
        <taxon>Dismorphiinae</taxon>
        <taxon>Leptidea</taxon>
    </lineage>
</organism>
<dbReference type="GO" id="GO:0008270">
    <property type="term" value="F:zinc ion binding"/>
    <property type="evidence" value="ECO:0007669"/>
    <property type="project" value="UniProtKB-KW"/>
</dbReference>
<dbReference type="Pfam" id="PF13465">
    <property type="entry name" value="zf-H2C2_2"/>
    <property type="match status" value="1"/>
</dbReference>
<comment type="subcellular location">
    <subcellularLocation>
        <location evidence="1">Nucleus</location>
    </subcellularLocation>
</comment>
<dbReference type="FunFam" id="3.30.160.60:FF:002343">
    <property type="entry name" value="Zinc finger protein 33A"/>
    <property type="match status" value="1"/>
</dbReference>
<feature type="domain" description="C2H2-type" evidence="9">
    <location>
        <begin position="167"/>
        <end position="194"/>
    </location>
</feature>
<dbReference type="InterPro" id="IPR013087">
    <property type="entry name" value="Znf_C2H2_type"/>
</dbReference>
<evidence type="ECO:0000313" key="11">
    <source>
        <dbReference type="Proteomes" id="UP000324832"/>
    </source>
</evidence>
<feature type="domain" description="C2H2-type" evidence="9">
    <location>
        <begin position="195"/>
        <end position="222"/>
    </location>
</feature>
<name>A0A5E4R4N8_9NEOP</name>
<dbReference type="PANTHER" id="PTHR16515:SF57">
    <property type="entry name" value="ZINC FINGER PROTEIN 154-LIKE"/>
    <property type="match status" value="1"/>
</dbReference>
<dbReference type="Pfam" id="PF00096">
    <property type="entry name" value="zf-C2H2"/>
    <property type="match status" value="1"/>
</dbReference>
<feature type="coiled-coil region" evidence="8">
    <location>
        <begin position="13"/>
        <end position="49"/>
    </location>
</feature>
<dbReference type="Gene3D" id="3.30.160.60">
    <property type="entry name" value="Classic Zinc Finger"/>
    <property type="match status" value="4"/>
</dbReference>
<feature type="domain" description="C2H2-type" evidence="9">
    <location>
        <begin position="223"/>
        <end position="250"/>
    </location>
</feature>
<dbReference type="GO" id="GO:0005634">
    <property type="term" value="C:nucleus"/>
    <property type="evidence" value="ECO:0007669"/>
    <property type="project" value="UniProtKB-SubCell"/>
</dbReference>
<evidence type="ECO:0000256" key="8">
    <source>
        <dbReference type="SAM" id="Coils"/>
    </source>
</evidence>
<gene>
    <name evidence="10" type="ORF">LSINAPIS_LOCUS14098</name>
</gene>
<dbReference type="PANTHER" id="PTHR16515">
    <property type="entry name" value="PR DOMAIN ZINC FINGER PROTEIN"/>
    <property type="match status" value="1"/>
</dbReference>
<feature type="non-terminal residue" evidence="10">
    <location>
        <position position="279"/>
    </location>
</feature>
<dbReference type="InterPro" id="IPR050331">
    <property type="entry name" value="Zinc_finger"/>
</dbReference>
<evidence type="ECO:0000256" key="5">
    <source>
        <dbReference type="ARBA" id="ARBA00022833"/>
    </source>
</evidence>
<protein>
    <recommendedName>
        <fullName evidence="9">C2H2-type domain-containing protein</fullName>
    </recommendedName>
</protein>
<dbReference type="EMBL" id="FZQP02006856">
    <property type="protein sequence ID" value="VVD04319.1"/>
    <property type="molecule type" value="Genomic_DNA"/>
</dbReference>
<evidence type="ECO:0000256" key="6">
    <source>
        <dbReference type="ARBA" id="ARBA00023242"/>
    </source>
</evidence>
<evidence type="ECO:0000256" key="2">
    <source>
        <dbReference type="ARBA" id="ARBA00022723"/>
    </source>
</evidence>
<keyword evidence="3" id="KW-0677">Repeat</keyword>
<keyword evidence="4 7" id="KW-0863">Zinc-finger</keyword>
<dbReference type="FunFam" id="3.30.160.60:FF:000624">
    <property type="entry name" value="zinc finger protein 697"/>
    <property type="match status" value="1"/>
</dbReference>
<keyword evidence="8" id="KW-0175">Coiled coil</keyword>